<protein>
    <submittedName>
        <fullName evidence="1">Uncharacterized protein</fullName>
    </submittedName>
</protein>
<evidence type="ECO:0000313" key="2">
    <source>
        <dbReference type="Proteomes" id="UP001289374"/>
    </source>
</evidence>
<comment type="caution">
    <text evidence="1">The sequence shown here is derived from an EMBL/GenBank/DDBJ whole genome shotgun (WGS) entry which is preliminary data.</text>
</comment>
<keyword evidence="2" id="KW-1185">Reference proteome</keyword>
<organism evidence="1 2">
    <name type="scientific">Sesamum angolense</name>
    <dbReference type="NCBI Taxonomy" id="2727404"/>
    <lineage>
        <taxon>Eukaryota</taxon>
        <taxon>Viridiplantae</taxon>
        <taxon>Streptophyta</taxon>
        <taxon>Embryophyta</taxon>
        <taxon>Tracheophyta</taxon>
        <taxon>Spermatophyta</taxon>
        <taxon>Magnoliopsida</taxon>
        <taxon>eudicotyledons</taxon>
        <taxon>Gunneridae</taxon>
        <taxon>Pentapetalae</taxon>
        <taxon>asterids</taxon>
        <taxon>lamiids</taxon>
        <taxon>Lamiales</taxon>
        <taxon>Pedaliaceae</taxon>
        <taxon>Sesamum</taxon>
    </lineage>
</organism>
<reference evidence="1" key="1">
    <citation type="submission" date="2020-06" db="EMBL/GenBank/DDBJ databases">
        <authorList>
            <person name="Li T."/>
            <person name="Hu X."/>
            <person name="Zhang T."/>
            <person name="Song X."/>
            <person name="Zhang H."/>
            <person name="Dai N."/>
            <person name="Sheng W."/>
            <person name="Hou X."/>
            <person name="Wei L."/>
        </authorList>
    </citation>
    <scope>NUCLEOTIDE SEQUENCE</scope>
    <source>
        <strain evidence="1">K16</strain>
        <tissue evidence="1">Leaf</tissue>
    </source>
</reference>
<name>A0AAE1WQ95_9LAMI</name>
<reference evidence="1" key="2">
    <citation type="journal article" date="2024" name="Plant">
        <title>Genomic evolution and insights into agronomic trait innovations of Sesamum species.</title>
        <authorList>
            <person name="Miao H."/>
            <person name="Wang L."/>
            <person name="Qu L."/>
            <person name="Liu H."/>
            <person name="Sun Y."/>
            <person name="Le M."/>
            <person name="Wang Q."/>
            <person name="Wei S."/>
            <person name="Zheng Y."/>
            <person name="Lin W."/>
            <person name="Duan Y."/>
            <person name="Cao H."/>
            <person name="Xiong S."/>
            <person name="Wang X."/>
            <person name="Wei L."/>
            <person name="Li C."/>
            <person name="Ma Q."/>
            <person name="Ju M."/>
            <person name="Zhao R."/>
            <person name="Li G."/>
            <person name="Mu C."/>
            <person name="Tian Q."/>
            <person name="Mei H."/>
            <person name="Zhang T."/>
            <person name="Gao T."/>
            <person name="Zhang H."/>
        </authorList>
    </citation>
    <scope>NUCLEOTIDE SEQUENCE</scope>
    <source>
        <strain evidence="1">K16</strain>
    </source>
</reference>
<dbReference type="EMBL" id="JACGWL010000008">
    <property type="protein sequence ID" value="KAK4397525.1"/>
    <property type="molecule type" value="Genomic_DNA"/>
</dbReference>
<sequence>MFFHVIATRTSYNLLLERPWLHENGVVPSTVHQCFKYIKNGEIVKVDANMKSFAKAESYFADTKLYLDLDSMLEVLPLKILVDHSLEEVHPRATPIENNDEILSKAIKNEAPASGKHEVKKPPYSLVFRSNHISIDEGSNLDISEDEIQNAPPQLEYGVKVTIYELKELNLGTIEEPRPIFISALLSPEEEKQYFKTLGEYKDVFAWMYKEMQMPLKTTFLCISSNSWLMPPLDMSIVFMDGSSGYNQIRMSPKDKECTTFHKPEGIYCYKAVNFLVVANFLADHPMPTKWEISDDFPDEDIFSIEILLAWTMLFDGEAQSNSAGAGIVFVSLEKQSIDLLHHVNGEWLGESIQEDPLQPFEEGLTAKDNACLRLEELEELDEKGLRLSNNSSAIKLAWQRHSTRKVRPQSFQIENLILAVRRPITLTQGMGNKFMSKWDGPCGEGSLTNGSYKLVDKDGVRIGPINGKFLKCYYL</sequence>
<proteinExistence type="predicted"/>
<evidence type="ECO:0000313" key="1">
    <source>
        <dbReference type="EMBL" id="KAK4397525.1"/>
    </source>
</evidence>
<dbReference type="InterPro" id="IPR043502">
    <property type="entry name" value="DNA/RNA_pol_sf"/>
</dbReference>
<gene>
    <name evidence="1" type="ORF">Sango_1589100</name>
</gene>
<dbReference type="AlphaFoldDB" id="A0AAE1WQ95"/>
<accession>A0AAE1WQ95</accession>
<dbReference type="Proteomes" id="UP001289374">
    <property type="component" value="Unassembled WGS sequence"/>
</dbReference>
<dbReference type="SUPFAM" id="SSF56672">
    <property type="entry name" value="DNA/RNA polymerases"/>
    <property type="match status" value="1"/>
</dbReference>